<evidence type="ECO:0000256" key="1">
    <source>
        <dbReference type="ARBA" id="ARBA00004123"/>
    </source>
</evidence>
<dbReference type="Pfam" id="PF09368">
    <property type="entry name" value="Sas10"/>
    <property type="match status" value="1"/>
</dbReference>
<feature type="region of interest" description="Disordered" evidence="4">
    <location>
        <begin position="394"/>
        <end position="414"/>
    </location>
</feature>
<dbReference type="GO" id="GO:0000462">
    <property type="term" value="P:maturation of SSU-rRNA from tricistronic rRNA transcript (SSU-rRNA, 5.8S rRNA, LSU-rRNA)"/>
    <property type="evidence" value="ECO:0007669"/>
    <property type="project" value="TreeGrafter"/>
</dbReference>
<dbReference type="OMA" id="EEYIRPQ"/>
<reference evidence="6" key="1">
    <citation type="submission" date="2022-01" db="UniProtKB">
        <authorList>
            <consortium name="EnsemblMetazoa"/>
        </authorList>
    </citation>
    <scope>IDENTIFICATION</scope>
</reference>
<dbReference type="PANTHER" id="PTHR13237:SF8">
    <property type="entry name" value="SOMETHING ABOUT SILENCING PROTEIN 10"/>
    <property type="match status" value="1"/>
</dbReference>
<keyword evidence="7" id="KW-1185">Reference proteome</keyword>
<dbReference type="GeneID" id="106667366"/>
<evidence type="ECO:0000256" key="4">
    <source>
        <dbReference type="SAM" id="MobiDB-lite"/>
    </source>
</evidence>
<dbReference type="OrthoDB" id="1924577at2759"/>
<evidence type="ECO:0000256" key="2">
    <source>
        <dbReference type="ARBA" id="ARBA00010979"/>
    </source>
</evidence>
<feature type="compositionally biased region" description="Acidic residues" evidence="4">
    <location>
        <begin position="64"/>
        <end position="81"/>
    </location>
</feature>
<dbReference type="GO" id="GO:0032040">
    <property type="term" value="C:small-subunit processome"/>
    <property type="evidence" value="ECO:0007669"/>
    <property type="project" value="TreeGrafter"/>
</dbReference>
<dbReference type="KEGG" id="clec:106667366"/>
<dbReference type="InterPro" id="IPR018972">
    <property type="entry name" value="Sas10_C_dom"/>
</dbReference>
<evidence type="ECO:0000259" key="5">
    <source>
        <dbReference type="Pfam" id="PF09368"/>
    </source>
</evidence>
<sequence length="455" mass="52139">MKKKGKKSVIDRYADLEGEVSHYNLSESDDGFDDDERVLVENAKGRRQKEGEEEVFNVYHSSDEDVEDVESHDDSLSDLEELGSPANVDDGIPSAKAWGAEKRSYYDTDYVDKDFSGFDDEEAALTEEREADEIQKRILSQLEAADFSLGLLDEVEERKGEADKPHRTDEGEKVEKDLTKLAASDLVDLIRRETPGFFGLLKDCKEKLKKLMTRILPIIEMEESGELPECEASVFLRTYRKFVYFYAMNTTFFMLMKNKHEKTDGHPIVKRLGQISTFLTEMDSCLDAGLMKQMKKIMTGKNKGLAIVESSIPTKPAPANRKERRKIEKVEKEKELKEKAQVEKLQRRLTSFGQVDSDGEVEPEPLNDEEAMDVDAEDGESIEKRAATYKILKNKGLTPRRKKEVRNPRVRNRNKFKKAVIRRKGQVREARKELEKYAGEVSGIKKYLSKSIKLK</sequence>
<keyword evidence="3" id="KW-0539">Nucleus</keyword>
<dbReference type="PANTHER" id="PTHR13237">
    <property type="entry name" value="SOMETHING ABOUT SILENCING PROTEIN 10-RELATED"/>
    <property type="match status" value="1"/>
</dbReference>
<comment type="similarity">
    <text evidence="2">Belongs to the SAS10 family.</text>
</comment>
<dbReference type="RefSeq" id="XP_014250758.1">
    <property type="nucleotide sequence ID" value="XM_014395272.2"/>
</dbReference>
<feature type="region of interest" description="Disordered" evidence="4">
    <location>
        <begin position="61"/>
        <end position="94"/>
    </location>
</feature>
<protein>
    <recommendedName>
        <fullName evidence="5">Sas10 C-terminal domain-containing protein</fullName>
    </recommendedName>
</protein>
<name>A0A8I6RV31_CIMLE</name>
<dbReference type="AlphaFoldDB" id="A0A8I6RV31"/>
<dbReference type="Proteomes" id="UP000494040">
    <property type="component" value="Unassembled WGS sequence"/>
</dbReference>
<evidence type="ECO:0000313" key="6">
    <source>
        <dbReference type="EnsemblMetazoa" id="XP_014250758.1"/>
    </source>
</evidence>
<dbReference type="EnsemblMetazoa" id="XM_014395272.2">
    <property type="protein sequence ID" value="XP_014250758.1"/>
    <property type="gene ID" value="LOC106667366"/>
</dbReference>
<evidence type="ECO:0000256" key="3">
    <source>
        <dbReference type="ARBA" id="ARBA00023242"/>
    </source>
</evidence>
<organism evidence="6 7">
    <name type="scientific">Cimex lectularius</name>
    <name type="common">Bed bug</name>
    <name type="synonym">Acanthia lectularia</name>
    <dbReference type="NCBI Taxonomy" id="79782"/>
    <lineage>
        <taxon>Eukaryota</taxon>
        <taxon>Metazoa</taxon>
        <taxon>Ecdysozoa</taxon>
        <taxon>Arthropoda</taxon>
        <taxon>Hexapoda</taxon>
        <taxon>Insecta</taxon>
        <taxon>Pterygota</taxon>
        <taxon>Neoptera</taxon>
        <taxon>Paraneoptera</taxon>
        <taxon>Hemiptera</taxon>
        <taxon>Heteroptera</taxon>
        <taxon>Panheteroptera</taxon>
        <taxon>Cimicomorpha</taxon>
        <taxon>Cimicidae</taxon>
        <taxon>Cimex</taxon>
    </lineage>
</organism>
<dbReference type="CTD" id="31447"/>
<accession>A0A8I6RV31</accession>
<feature type="domain" description="Sas10 C-terminal" evidence="5">
    <location>
        <begin position="383"/>
        <end position="454"/>
    </location>
</feature>
<proteinExistence type="inferred from homology"/>
<comment type="subcellular location">
    <subcellularLocation>
        <location evidence="1">Nucleus</location>
    </subcellularLocation>
</comment>
<feature type="compositionally biased region" description="Basic residues" evidence="4">
    <location>
        <begin position="398"/>
        <end position="414"/>
    </location>
</feature>
<evidence type="ECO:0000313" key="7">
    <source>
        <dbReference type="Proteomes" id="UP000494040"/>
    </source>
</evidence>